<dbReference type="EMBL" id="JACJST010000024">
    <property type="protein sequence ID" value="MBD2570418.1"/>
    <property type="molecule type" value="Genomic_DNA"/>
</dbReference>
<feature type="domain" description="DUF4357" evidence="1">
    <location>
        <begin position="230"/>
        <end position="283"/>
    </location>
</feature>
<organism evidence="2 3">
    <name type="scientific">Anabaena lutea FACHB-196</name>
    <dbReference type="NCBI Taxonomy" id="2692881"/>
    <lineage>
        <taxon>Bacteria</taxon>
        <taxon>Bacillati</taxon>
        <taxon>Cyanobacteriota</taxon>
        <taxon>Cyanophyceae</taxon>
        <taxon>Nostocales</taxon>
        <taxon>Nostocaceae</taxon>
        <taxon>Anabaena</taxon>
    </lineage>
</organism>
<dbReference type="Pfam" id="PF14267">
    <property type="entry name" value="DUF4357"/>
    <property type="match status" value="1"/>
</dbReference>
<evidence type="ECO:0000313" key="2">
    <source>
        <dbReference type="EMBL" id="MBD2570418.1"/>
    </source>
</evidence>
<accession>A0ABR8FJW4</accession>
<comment type="caution">
    <text evidence="2">The sequence shown here is derived from an EMBL/GenBank/DDBJ whole genome shotgun (WGS) entry which is preliminary data.</text>
</comment>
<dbReference type="InterPro" id="IPR025579">
    <property type="entry name" value="DUF4357"/>
</dbReference>
<dbReference type="CDD" id="cd10447">
    <property type="entry name" value="GIY-YIG_unchar_2"/>
    <property type="match status" value="1"/>
</dbReference>
<sequence length="302" mass="34303">MYANKYGKTIKLFLMDSDPDGRIVCELSNWTGKAYRIPRGKVKDCSDREDLRSTAVYLLFGKPETSTDKAKVYIGEAENAYSRLVTHVSEKEFWNEAVVFISKDENLNKAHIKYLESRLFEIANTASRYDIENSNTPTKSSISESDQAEMEEFIEYIKILINTMGFKVFESIIKQEPFSDNDDEKLYIKAARGANAEGKRTSDGFVVFRNSEIAADTVKHYSERGLDKLRNELIENKIIVKSDDKLVFQSDYLFNSPSAAAKVIMGRSANGLLEWKDFFGKALGDIEKQEISTANKQIQPKG</sequence>
<proteinExistence type="predicted"/>
<protein>
    <submittedName>
        <fullName evidence="2">GIY-YIG nuclease family protein</fullName>
    </submittedName>
</protein>
<evidence type="ECO:0000259" key="1">
    <source>
        <dbReference type="Pfam" id="PF14267"/>
    </source>
</evidence>
<gene>
    <name evidence="2" type="ORF">H6G59_21470</name>
</gene>
<evidence type="ECO:0000313" key="3">
    <source>
        <dbReference type="Proteomes" id="UP000640531"/>
    </source>
</evidence>
<dbReference type="RefSeq" id="WP_190718244.1">
    <property type="nucleotide sequence ID" value="NZ_JACJST010000024.1"/>
</dbReference>
<dbReference type="Proteomes" id="UP000640531">
    <property type="component" value="Unassembled WGS sequence"/>
</dbReference>
<reference evidence="2 3" key="1">
    <citation type="journal article" date="2020" name="ISME J.">
        <title>Comparative genomics reveals insights into cyanobacterial evolution and habitat adaptation.</title>
        <authorList>
            <person name="Chen M.Y."/>
            <person name="Teng W.K."/>
            <person name="Zhao L."/>
            <person name="Hu C.X."/>
            <person name="Zhou Y.K."/>
            <person name="Han B.P."/>
            <person name="Song L.R."/>
            <person name="Shu W.S."/>
        </authorList>
    </citation>
    <scope>NUCLEOTIDE SEQUENCE [LARGE SCALE GENOMIC DNA]</scope>
    <source>
        <strain evidence="2 3">FACHB-196</strain>
    </source>
</reference>
<keyword evidence="3" id="KW-1185">Reference proteome</keyword>
<name>A0ABR8FJW4_9NOST</name>